<proteinExistence type="predicted"/>
<feature type="region of interest" description="Disordered" evidence="1">
    <location>
        <begin position="1"/>
        <end position="90"/>
    </location>
</feature>
<dbReference type="EMBL" id="CADCUE010000245">
    <property type="protein sequence ID" value="CAA9354883.1"/>
    <property type="molecule type" value="Genomic_DNA"/>
</dbReference>
<dbReference type="AlphaFoldDB" id="A0A6J4MCF2"/>
<feature type="non-terminal residue" evidence="2">
    <location>
        <position position="90"/>
    </location>
</feature>
<evidence type="ECO:0000313" key="2">
    <source>
        <dbReference type="EMBL" id="CAA9354883.1"/>
    </source>
</evidence>
<feature type="compositionally biased region" description="Low complexity" evidence="1">
    <location>
        <begin position="15"/>
        <end position="28"/>
    </location>
</feature>
<reference evidence="2" key="1">
    <citation type="submission" date="2020-02" db="EMBL/GenBank/DDBJ databases">
        <authorList>
            <person name="Meier V. D."/>
        </authorList>
    </citation>
    <scope>NUCLEOTIDE SEQUENCE</scope>
    <source>
        <strain evidence="2">AVDCRST_MAG16</strain>
    </source>
</reference>
<evidence type="ECO:0000256" key="1">
    <source>
        <dbReference type="SAM" id="MobiDB-lite"/>
    </source>
</evidence>
<organism evidence="2">
    <name type="scientific">uncultured Frankineae bacterium</name>
    <dbReference type="NCBI Taxonomy" id="437475"/>
    <lineage>
        <taxon>Bacteria</taxon>
        <taxon>Bacillati</taxon>
        <taxon>Actinomycetota</taxon>
        <taxon>Actinomycetes</taxon>
        <taxon>Frankiales</taxon>
        <taxon>environmental samples</taxon>
    </lineage>
</organism>
<gene>
    <name evidence="2" type="ORF">AVDCRST_MAG16-2590</name>
</gene>
<feature type="non-terminal residue" evidence="2">
    <location>
        <position position="1"/>
    </location>
</feature>
<protein>
    <submittedName>
        <fullName evidence="2">NAD(P)HX epimerase / NAD(P)HX dehydratase</fullName>
    </submittedName>
</protein>
<feature type="compositionally biased region" description="Low complexity" evidence="1">
    <location>
        <begin position="40"/>
        <end position="52"/>
    </location>
</feature>
<sequence length="90" mass="9647">DPGAHGRAGPRRRGPPAGRTAAGDAAAARGDRPRGRLRRAAGPCLRQPGAPARRARRRRRGRPARRRPPRPARGVGQRRPHRRAGGGRPG</sequence>
<feature type="compositionally biased region" description="Basic residues" evidence="1">
    <location>
        <begin position="53"/>
        <end position="90"/>
    </location>
</feature>
<name>A0A6J4MCF2_9ACTN</name>
<accession>A0A6J4MCF2</accession>